<dbReference type="HOGENOM" id="CLU_1185962_0_0_1"/>
<reference evidence="1 2" key="1">
    <citation type="journal article" date="1998" name="Science">
        <title>Genome sequence of the nematode C. elegans: a platform for investigating biology.</title>
        <authorList>
            <consortium name="The C. elegans sequencing consortium"/>
            <person name="Sulson J.E."/>
            <person name="Waterston R."/>
        </authorList>
    </citation>
    <scope>NUCLEOTIDE SEQUENCE [LARGE SCALE GENOMIC DNA]</scope>
    <source>
        <strain evidence="1 2">Bristol N2</strain>
    </source>
</reference>
<gene>
    <name evidence="1 3" type="primary">eakr-2</name>
    <name evidence="1" type="ORF">CELE_F14H8.5</name>
    <name evidence="3" type="ORF">F14H8.5</name>
</gene>
<dbReference type="RefSeq" id="NP_506697.1">
    <property type="nucleotide sequence ID" value="NM_074296.1"/>
</dbReference>
<dbReference type="AGR" id="WB:WBGene00008835"/>
<dbReference type="KEGG" id="cel:CELE_F14H8.5"/>
<dbReference type="STRING" id="6239.F14H8.5.1"/>
<dbReference type="PhylomeDB" id="Q93483"/>
<keyword evidence="2" id="KW-1185">Reference proteome</keyword>
<dbReference type="GeneID" id="184500"/>
<evidence type="ECO:0000313" key="3">
    <source>
        <dbReference type="WormBase" id="F14H8.5"/>
    </source>
</evidence>
<proteinExistence type="predicted"/>
<dbReference type="Proteomes" id="UP000001940">
    <property type="component" value="Chromosome V"/>
</dbReference>
<accession>Q93483</accession>
<dbReference type="SMR" id="Q93483"/>
<organism evidence="1 2">
    <name type="scientific">Caenorhabditis elegans</name>
    <dbReference type="NCBI Taxonomy" id="6239"/>
    <lineage>
        <taxon>Eukaryota</taxon>
        <taxon>Metazoa</taxon>
        <taxon>Ecdysozoa</taxon>
        <taxon>Nematoda</taxon>
        <taxon>Chromadorea</taxon>
        <taxon>Rhabditida</taxon>
        <taxon>Rhabditina</taxon>
        <taxon>Rhabditomorpha</taxon>
        <taxon>Rhabditoidea</taxon>
        <taxon>Rhabditidae</taxon>
        <taxon>Peloderinae</taxon>
        <taxon>Caenorhabditis</taxon>
    </lineage>
</organism>
<protein>
    <submittedName>
        <fullName evidence="1">EAK-4 Related</fullName>
    </submittedName>
</protein>
<dbReference type="InParanoid" id="Q93483"/>
<evidence type="ECO:0000313" key="1">
    <source>
        <dbReference type="EMBL" id="CAB02932.1"/>
    </source>
</evidence>
<dbReference type="EMBL" id="BX284605">
    <property type="protein sequence ID" value="CAB02932.1"/>
    <property type="molecule type" value="Genomic_DNA"/>
</dbReference>
<dbReference type="AlphaFoldDB" id="Q93483"/>
<dbReference type="CTD" id="184500"/>
<sequence>MGNCNARPATFKPKNLPMEYPKKYAMYPTRRRMRASERRTYKRDCKNLLESVAGENPFEGDEETANNYTEAIFSISIKAKVLKTYMDLIESSINEECPVNGHIQLFCNEINNLSHLYEVFFRKSIVSVDTRVEERKEIARAAYRDIKNLTIIIYLNKERSKTLLQSVMMHTEFQTHQAEKLVEHYEATFSPILKEVLPDPNAPRIHRTPTRAQIIAFWEEVRREKESGTLGTPF</sequence>
<dbReference type="UCSC" id="F14H8.5">
    <property type="organism name" value="c. elegans"/>
</dbReference>
<dbReference type="WormBase" id="F14H8.5">
    <property type="protein sequence ID" value="CE09396"/>
    <property type="gene ID" value="WBGene00008835"/>
    <property type="gene designation" value="eakr-2"/>
</dbReference>
<evidence type="ECO:0000313" key="2">
    <source>
        <dbReference type="Proteomes" id="UP000001940"/>
    </source>
</evidence>
<dbReference type="PaxDb" id="6239-F14H8.5"/>
<dbReference type="PIR" id="T20933">
    <property type="entry name" value="T20933"/>
</dbReference>
<name>Q93483_CAEEL</name>
<dbReference type="FunCoup" id="Q93483">
    <property type="interactions" value="811"/>
</dbReference>